<feature type="coiled-coil region" evidence="3">
    <location>
        <begin position="12"/>
        <end position="39"/>
    </location>
</feature>
<organism evidence="4 5">
    <name type="scientific">Candidatus Ventrousia excrementavium</name>
    <dbReference type="NCBI Taxonomy" id="2840961"/>
    <lineage>
        <taxon>Bacteria</taxon>
        <taxon>Bacillati</taxon>
        <taxon>Bacillota</taxon>
        <taxon>Clostridia</taxon>
        <taxon>Eubacteriales</taxon>
        <taxon>Clostridiaceae</taxon>
        <taxon>Clostridiaceae incertae sedis</taxon>
        <taxon>Candidatus Ventrousia</taxon>
    </lineage>
</organism>
<evidence type="ECO:0000256" key="2">
    <source>
        <dbReference type="HAMAP-Rule" id="MF_00274"/>
    </source>
</evidence>
<dbReference type="PANTHER" id="PTHR33449">
    <property type="entry name" value="NUCLEOID-ASSOCIATED PROTEIN YBAB"/>
    <property type="match status" value="1"/>
</dbReference>
<dbReference type="HAMAP" id="MF_00274">
    <property type="entry name" value="DNA_YbaB_EbfC"/>
    <property type="match status" value="1"/>
</dbReference>
<evidence type="ECO:0000313" key="5">
    <source>
        <dbReference type="Proteomes" id="UP000824073"/>
    </source>
</evidence>
<dbReference type="InterPro" id="IPR036894">
    <property type="entry name" value="YbaB-like_sf"/>
</dbReference>
<dbReference type="Pfam" id="PF02575">
    <property type="entry name" value="YbaB_DNA_bd"/>
    <property type="match status" value="1"/>
</dbReference>
<evidence type="ECO:0000256" key="3">
    <source>
        <dbReference type="SAM" id="Coils"/>
    </source>
</evidence>
<comment type="subcellular location">
    <subcellularLocation>
        <location evidence="2">Cytoplasm</location>
        <location evidence="2">Nucleoid</location>
    </subcellularLocation>
</comment>
<name>A0A9D1LKQ3_9CLOT</name>
<comment type="similarity">
    <text evidence="2">Belongs to the YbaB/EbfC family.</text>
</comment>
<dbReference type="InterPro" id="IPR004401">
    <property type="entry name" value="YbaB/EbfC"/>
</dbReference>
<dbReference type="AlphaFoldDB" id="A0A9D1LKQ3"/>
<proteinExistence type="inferred from homology"/>
<dbReference type="Proteomes" id="UP000824073">
    <property type="component" value="Unassembled WGS sequence"/>
</dbReference>
<accession>A0A9D1LKQ3</accession>
<keyword evidence="2" id="KW-0963">Cytoplasm</keyword>
<comment type="function">
    <text evidence="2">Binds to DNA and alters its conformation. May be involved in regulation of gene expression, nucleoid organization and DNA protection.</text>
</comment>
<comment type="caution">
    <text evidence="4">The sequence shown here is derived from an EMBL/GenBank/DDBJ whole genome shotgun (WGS) entry which is preliminary data.</text>
</comment>
<comment type="subunit">
    <text evidence="2">Homodimer.</text>
</comment>
<reference evidence="4" key="1">
    <citation type="submission" date="2020-10" db="EMBL/GenBank/DDBJ databases">
        <authorList>
            <person name="Gilroy R."/>
        </authorList>
    </citation>
    <scope>NUCLEOTIDE SEQUENCE</scope>
    <source>
        <strain evidence="4">CHK191-8634</strain>
    </source>
</reference>
<dbReference type="GO" id="GO:0003677">
    <property type="term" value="F:DNA binding"/>
    <property type="evidence" value="ECO:0007669"/>
    <property type="project" value="UniProtKB-UniRule"/>
</dbReference>
<sequence>MKGGKMPGGFNMNALMKQAQKMQQDMQKLQEELENREFEASAGGGAVTAVVCHKQVKSLTISPEVVDPDDVEMLTDLVMAAVNEALTQCEETTTREMQRLTGGMQGLPF</sequence>
<dbReference type="NCBIfam" id="TIGR00103">
    <property type="entry name" value="DNA_YbaB_EbfC"/>
    <property type="match status" value="1"/>
</dbReference>
<dbReference type="SUPFAM" id="SSF82607">
    <property type="entry name" value="YbaB-like"/>
    <property type="match status" value="1"/>
</dbReference>
<protein>
    <recommendedName>
        <fullName evidence="2">Nucleoid-associated protein IAB67_02580</fullName>
    </recommendedName>
</protein>
<dbReference type="PANTHER" id="PTHR33449:SF1">
    <property type="entry name" value="NUCLEOID-ASSOCIATED PROTEIN YBAB"/>
    <property type="match status" value="1"/>
</dbReference>
<dbReference type="GO" id="GO:0005829">
    <property type="term" value="C:cytosol"/>
    <property type="evidence" value="ECO:0007669"/>
    <property type="project" value="TreeGrafter"/>
</dbReference>
<keyword evidence="3" id="KW-0175">Coiled coil</keyword>
<dbReference type="Gene3D" id="3.30.1310.10">
    <property type="entry name" value="Nucleoid-associated protein YbaB-like domain"/>
    <property type="match status" value="1"/>
</dbReference>
<dbReference type="PIRSF" id="PIRSF004555">
    <property type="entry name" value="UCP004555"/>
    <property type="match status" value="1"/>
</dbReference>
<evidence type="ECO:0000256" key="1">
    <source>
        <dbReference type="ARBA" id="ARBA00023125"/>
    </source>
</evidence>
<evidence type="ECO:0000313" key="4">
    <source>
        <dbReference type="EMBL" id="HIU43165.1"/>
    </source>
</evidence>
<keyword evidence="1 2" id="KW-0238">DNA-binding</keyword>
<dbReference type="EMBL" id="DVMR01000028">
    <property type="protein sequence ID" value="HIU43165.1"/>
    <property type="molecule type" value="Genomic_DNA"/>
</dbReference>
<reference evidence="4" key="2">
    <citation type="journal article" date="2021" name="PeerJ">
        <title>Extensive microbial diversity within the chicken gut microbiome revealed by metagenomics and culture.</title>
        <authorList>
            <person name="Gilroy R."/>
            <person name="Ravi A."/>
            <person name="Getino M."/>
            <person name="Pursley I."/>
            <person name="Horton D.L."/>
            <person name="Alikhan N.F."/>
            <person name="Baker D."/>
            <person name="Gharbi K."/>
            <person name="Hall N."/>
            <person name="Watson M."/>
            <person name="Adriaenssens E.M."/>
            <person name="Foster-Nyarko E."/>
            <person name="Jarju S."/>
            <person name="Secka A."/>
            <person name="Antonio M."/>
            <person name="Oren A."/>
            <person name="Chaudhuri R.R."/>
            <person name="La Ragione R."/>
            <person name="Hildebrand F."/>
            <person name="Pallen M.J."/>
        </authorList>
    </citation>
    <scope>NUCLEOTIDE SEQUENCE</scope>
    <source>
        <strain evidence="4">CHK191-8634</strain>
    </source>
</reference>
<gene>
    <name evidence="4" type="ORF">IAB67_02580</name>
</gene>
<dbReference type="GO" id="GO:0043590">
    <property type="term" value="C:bacterial nucleoid"/>
    <property type="evidence" value="ECO:0007669"/>
    <property type="project" value="UniProtKB-UniRule"/>
</dbReference>